<evidence type="ECO:0000313" key="8">
    <source>
        <dbReference type="EMBL" id="OGC88598.1"/>
    </source>
</evidence>
<evidence type="ECO:0000256" key="2">
    <source>
        <dbReference type="ARBA" id="ARBA00022692"/>
    </source>
</evidence>
<dbReference type="GO" id="GO:0016829">
    <property type="term" value="F:lyase activity"/>
    <property type="evidence" value="ECO:0007669"/>
    <property type="project" value="UniProtKB-KW"/>
</dbReference>
<evidence type="ECO:0008006" key="10">
    <source>
        <dbReference type="Google" id="ProtNLM"/>
    </source>
</evidence>
<dbReference type="EMBL" id="MEXB01000007">
    <property type="protein sequence ID" value="OGC88598.1"/>
    <property type="molecule type" value="Genomic_DNA"/>
</dbReference>
<keyword evidence="4 7" id="KW-0472">Membrane</keyword>
<dbReference type="AlphaFoldDB" id="A0A1F4Y420"/>
<dbReference type="STRING" id="1797247.A2419_02950"/>
<keyword evidence="2 7" id="KW-0812">Transmembrane</keyword>
<evidence type="ECO:0000256" key="3">
    <source>
        <dbReference type="ARBA" id="ARBA00022989"/>
    </source>
</evidence>
<keyword evidence="1" id="KW-1003">Cell membrane</keyword>
<dbReference type="Proteomes" id="UP000176568">
    <property type="component" value="Unassembled WGS sequence"/>
</dbReference>
<comment type="caution">
    <text evidence="8">The sequence shown here is derived from an EMBL/GenBank/DDBJ whole genome shotgun (WGS) entry which is preliminary data.</text>
</comment>
<evidence type="ECO:0000256" key="6">
    <source>
        <dbReference type="ARBA" id="ARBA00023316"/>
    </source>
</evidence>
<evidence type="ECO:0000256" key="1">
    <source>
        <dbReference type="ARBA" id="ARBA00022475"/>
    </source>
</evidence>
<dbReference type="PANTHER" id="PTHR30518:SF2">
    <property type="entry name" value="ENDOLYTIC MUREIN TRANSGLYCOSYLASE"/>
    <property type="match status" value="1"/>
</dbReference>
<dbReference type="PANTHER" id="PTHR30518">
    <property type="entry name" value="ENDOLYTIC MUREIN TRANSGLYCOSYLASE"/>
    <property type="match status" value="1"/>
</dbReference>
<keyword evidence="5" id="KW-0456">Lyase</keyword>
<proteinExistence type="predicted"/>
<reference evidence="8 9" key="1">
    <citation type="journal article" date="2016" name="Nat. Commun.">
        <title>Thousands of microbial genomes shed light on interconnected biogeochemical processes in an aquifer system.</title>
        <authorList>
            <person name="Anantharaman K."/>
            <person name="Brown C.T."/>
            <person name="Hug L.A."/>
            <person name="Sharon I."/>
            <person name="Castelle C.J."/>
            <person name="Probst A.J."/>
            <person name="Thomas B.C."/>
            <person name="Singh A."/>
            <person name="Wilkins M.J."/>
            <person name="Karaoz U."/>
            <person name="Brodie E.L."/>
            <person name="Williams K.H."/>
            <person name="Hubbard S.S."/>
            <person name="Banfield J.F."/>
        </authorList>
    </citation>
    <scope>NUCLEOTIDE SEQUENCE [LARGE SCALE GENOMIC DNA]</scope>
</reference>
<keyword evidence="6" id="KW-0961">Cell wall biogenesis/degradation</keyword>
<dbReference type="NCBIfam" id="TIGR00247">
    <property type="entry name" value="endolytic transglycosylase MltG"/>
    <property type="match status" value="1"/>
</dbReference>
<keyword evidence="3 7" id="KW-1133">Transmembrane helix</keyword>
<accession>A0A1F4Y420</accession>
<name>A0A1F4Y420_9BACT</name>
<evidence type="ECO:0000256" key="4">
    <source>
        <dbReference type="ARBA" id="ARBA00023136"/>
    </source>
</evidence>
<evidence type="ECO:0000256" key="7">
    <source>
        <dbReference type="SAM" id="Phobius"/>
    </source>
</evidence>
<protein>
    <recommendedName>
        <fullName evidence="10">Endolytic murein transglycosylase</fullName>
    </recommendedName>
</protein>
<evidence type="ECO:0000313" key="9">
    <source>
        <dbReference type="Proteomes" id="UP000176568"/>
    </source>
</evidence>
<feature type="transmembrane region" description="Helical" evidence="7">
    <location>
        <begin position="12"/>
        <end position="35"/>
    </location>
</feature>
<dbReference type="Pfam" id="PF02618">
    <property type="entry name" value="YceG"/>
    <property type="match status" value="1"/>
</dbReference>
<organism evidence="8 9">
    <name type="scientific">Candidatus Adlerbacteria bacterium RIFOXYC1_FULL_48_26</name>
    <dbReference type="NCBI Taxonomy" id="1797247"/>
    <lineage>
        <taxon>Bacteria</taxon>
        <taxon>Candidatus Adleribacteriota</taxon>
    </lineage>
</organism>
<dbReference type="GO" id="GO:0071555">
    <property type="term" value="P:cell wall organization"/>
    <property type="evidence" value="ECO:0007669"/>
    <property type="project" value="UniProtKB-KW"/>
</dbReference>
<dbReference type="InterPro" id="IPR003770">
    <property type="entry name" value="MLTG-like"/>
</dbReference>
<evidence type="ECO:0000256" key="5">
    <source>
        <dbReference type="ARBA" id="ARBA00023239"/>
    </source>
</evidence>
<sequence length="330" mass="36427">MRTRRKRQPKLLYVLAGIIGGLIMLFFAFPSIVVWEQKNLGIQSPFPVSVDPIKKTIKPNASADLLFADPTSTEAAVFNAKGIFAAVARVIADTPLYQFAAIEAGIPNILTINPGLRKEQVAALIGKRLGWDANKQKQFTQLPPVSTVQLEEGTIAPGDYSIAAGDSILAVQEQVQQRFEDEVLSRYTPAVQKIVPLEQGLTIASIIERETSDPQEMRIISGVIWNRLFADMKLQMDSTLQYAKATGKGPWWPQVVPRDKYIKSPYNTYQNEGLPPGPISAPSTAAVLAALNPVKTSCLYYFHDDDGEIYCSDTYEQHVGSLKKLYGQGR</sequence>
<gene>
    <name evidence="8" type="ORF">A2419_02950</name>
</gene>